<comment type="similarity">
    <text evidence="8 9">Belongs to the TonB-dependent receptor family.</text>
</comment>
<dbReference type="RefSeq" id="WP_248479559.1">
    <property type="nucleotide sequence ID" value="NZ_JALPRF010000005.1"/>
</dbReference>
<dbReference type="EMBL" id="JALPRF010000005">
    <property type="protein sequence ID" value="MCK8494936.1"/>
    <property type="molecule type" value="Genomic_DNA"/>
</dbReference>
<sequence length="1023" mass="110879">MIRLKLLITGMLWLILITAGAQTKRISGKVLDAQNAPLPGASVLLKGSTTGTVTDAEGTFTINAPANAVLVVSYTGYLAKEVPVGQSTTLNITLAESPQLLSDVVVVGYGTQRKRDLTGSIASISQTEVKNLPIARADQILQGRISGVQVTQTNAEPGGNISIRIRGTNSINSGNEPLFVIDGFPGAGDLNSINPSDIESIEVLKDASATAIYGSRGANGVVIVTTKKGSSKQSSINFEAYHGVQSVSKLYDMMNAREFATYLNDVQGLINQETPASAKALPYTPEQVAALGEGTNWQKEVLRTAPISNYQLNFLGGNSDTRYNLSFNYFNQQGIVINSGFQRGSIRFNLDKKISDKINVGFTSQLTRSGENRALVNTAGSTEMGGIILDAMRFNPALPVRDQAGTYTYLNGPAGYLELVGNPVAYANKVKNQYNNLRGLLNFFADYEIVKGLKLRSTAGTDFNYASLEYYVPSDIYAGSNSKGTATRSSGNRYSWVNENTLTYDREFNKSHALTLLGGLTFQEFYNTEFAASNSNFFTNLLESDNIGIGANVLPPSSSRSKNSLMSYFGRANYRFLDKYLFTFTMRADGSSRFGPNNKWGYFPSGAFAWRVIDEPFMKSVPVVSDLKLRASYGITGNQEIASYSSFARYTNNAYTLGGGTRVIGLSPNNIPNPGISWESTASLDFGVDLSVLSNRITFTADYYYKRTRDLLLNVSIPVSTGYSTVLLNAGGVQNKGIELSVNSVNVNSGRFKWTTAANLSANRNKVLDLNGEYERFVGTSSGSLFPSASNGATSVLRVGEPIGSFYGYVFEGIWQTPDEISASKRTGVRPGDPRYADLNGDGVLDAKDRTIIGRAQPKFIYGLTNNFTLGNFNLNVFLQGVQGSDILNLNRYYLETGGYINGNKLKSQTQRWTGPGTSNTIAKANSTLRRGTGITSDVVEDGSFLRVKTVSLSYTLPKLGSISNVLKSANVYVTAQNLFTFTKYSGYDPEVNSFGASNLSLNTDFNAYPNVRTFTAGIRLGL</sequence>
<dbReference type="Gene3D" id="2.60.40.1120">
    <property type="entry name" value="Carboxypeptidase-like, regulatory domain"/>
    <property type="match status" value="1"/>
</dbReference>
<evidence type="ECO:0000256" key="6">
    <source>
        <dbReference type="ARBA" id="ARBA00023136"/>
    </source>
</evidence>
<dbReference type="InterPro" id="IPR000531">
    <property type="entry name" value="Beta-barrel_TonB"/>
</dbReference>
<feature type="domain" description="TonB-dependent receptor plug" evidence="11">
    <location>
        <begin position="114"/>
        <end position="221"/>
    </location>
</feature>
<evidence type="ECO:0000256" key="7">
    <source>
        <dbReference type="ARBA" id="ARBA00023237"/>
    </source>
</evidence>
<accession>A0ABT0HRZ0</accession>
<evidence type="ECO:0000313" key="13">
    <source>
        <dbReference type="Proteomes" id="UP001202180"/>
    </source>
</evidence>
<evidence type="ECO:0000256" key="5">
    <source>
        <dbReference type="ARBA" id="ARBA00023077"/>
    </source>
</evidence>
<evidence type="ECO:0000256" key="3">
    <source>
        <dbReference type="ARBA" id="ARBA00022452"/>
    </source>
</evidence>
<evidence type="ECO:0000256" key="1">
    <source>
        <dbReference type="ARBA" id="ARBA00004571"/>
    </source>
</evidence>
<dbReference type="Pfam" id="PF07715">
    <property type="entry name" value="Plug"/>
    <property type="match status" value="1"/>
</dbReference>
<dbReference type="NCBIfam" id="TIGR04057">
    <property type="entry name" value="SusC_RagA_signa"/>
    <property type="match status" value="1"/>
</dbReference>
<dbReference type="Gene3D" id="2.40.170.20">
    <property type="entry name" value="TonB-dependent receptor, beta-barrel domain"/>
    <property type="match status" value="1"/>
</dbReference>
<comment type="caution">
    <text evidence="12">The sequence shown here is derived from an EMBL/GenBank/DDBJ whole genome shotgun (WGS) entry which is preliminary data.</text>
</comment>
<comment type="subcellular location">
    <subcellularLocation>
        <location evidence="1 8">Cell outer membrane</location>
        <topology evidence="1 8">Multi-pass membrane protein</topology>
    </subcellularLocation>
</comment>
<dbReference type="Gene3D" id="2.170.130.10">
    <property type="entry name" value="TonB-dependent receptor, plug domain"/>
    <property type="match status" value="1"/>
</dbReference>
<keyword evidence="12" id="KW-0675">Receptor</keyword>
<proteinExistence type="inferred from homology"/>
<dbReference type="Pfam" id="PF13715">
    <property type="entry name" value="CarbopepD_reg_2"/>
    <property type="match status" value="1"/>
</dbReference>
<organism evidence="12 13">
    <name type="scientific">Spirosoma liriopis</name>
    <dbReference type="NCBI Taxonomy" id="2937440"/>
    <lineage>
        <taxon>Bacteria</taxon>
        <taxon>Pseudomonadati</taxon>
        <taxon>Bacteroidota</taxon>
        <taxon>Cytophagia</taxon>
        <taxon>Cytophagales</taxon>
        <taxon>Cytophagaceae</taxon>
        <taxon>Spirosoma</taxon>
    </lineage>
</organism>
<gene>
    <name evidence="12" type="ORF">M0L20_23905</name>
</gene>
<dbReference type="PROSITE" id="PS52016">
    <property type="entry name" value="TONB_DEPENDENT_REC_3"/>
    <property type="match status" value="1"/>
</dbReference>
<evidence type="ECO:0000256" key="4">
    <source>
        <dbReference type="ARBA" id="ARBA00022692"/>
    </source>
</evidence>
<dbReference type="NCBIfam" id="TIGR04056">
    <property type="entry name" value="OMP_RagA_SusC"/>
    <property type="match status" value="1"/>
</dbReference>
<keyword evidence="5 9" id="KW-0798">TonB box</keyword>
<reference evidence="12 13" key="1">
    <citation type="submission" date="2022-04" db="EMBL/GenBank/DDBJ databases">
        <title>Spirosoma sp. strain RP8 genome sequencing and assembly.</title>
        <authorList>
            <person name="Jung Y."/>
        </authorList>
    </citation>
    <scope>NUCLEOTIDE SEQUENCE [LARGE SCALE GENOMIC DNA]</scope>
    <source>
        <strain evidence="12 13">RP8</strain>
    </source>
</reference>
<dbReference type="SUPFAM" id="SSF56935">
    <property type="entry name" value="Porins"/>
    <property type="match status" value="1"/>
</dbReference>
<evidence type="ECO:0000256" key="9">
    <source>
        <dbReference type="RuleBase" id="RU003357"/>
    </source>
</evidence>
<dbReference type="InterPro" id="IPR037066">
    <property type="entry name" value="Plug_dom_sf"/>
</dbReference>
<keyword evidence="6 8" id="KW-0472">Membrane</keyword>
<name>A0ABT0HRZ0_9BACT</name>
<keyword evidence="13" id="KW-1185">Reference proteome</keyword>
<dbReference type="SUPFAM" id="SSF49464">
    <property type="entry name" value="Carboxypeptidase regulatory domain-like"/>
    <property type="match status" value="1"/>
</dbReference>
<keyword evidence="4 8" id="KW-0812">Transmembrane</keyword>
<feature type="domain" description="TonB-dependent receptor-like beta-barrel" evidence="10">
    <location>
        <begin position="406"/>
        <end position="840"/>
    </location>
</feature>
<evidence type="ECO:0000256" key="2">
    <source>
        <dbReference type="ARBA" id="ARBA00022448"/>
    </source>
</evidence>
<keyword evidence="2 8" id="KW-0813">Transport</keyword>
<keyword evidence="3 8" id="KW-1134">Transmembrane beta strand</keyword>
<dbReference type="Proteomes" id="UP001202180">
    <property type="component" value="Unassembled WGS sequence"/>
</dbReference>
<evidence type="ECO:0000259" key="10">
    <source>
        <dbReference type="Pfam" id="PF00593"/>
    </source>
</evidence>
<dbReference type="InterPro" id="IPR023996">
    <property type="entry name" value="TonB-dep_OMP_SusC/RagA"/>
</dbReference>
<evidence type="ECO:0000259" key="11">
    <source>
        <dbReference type="Pfam" id="PF07715"/>
    </source>
</evidence>
<protein>
    <submittedName>
        <fullName evidence="12">TonB-dependent receptor</fullName>
    </submittedName>
</protein>
<dbReference type="InterPro" id="IPR008969">
    <property type="entry name" value="CarboxyPept-like_regulatory"/>
</dbReference>
<dbReference type="InterPro" id="IPR012910">
    <property type="entry name" value="Plug_dom"/>
</dbReference>
<keyword evidence="7 8" id="KW-0998">Cell outer membrane</keyword>
<dbReference type="Pfam" id="PF00593">
    <property type="entry name" value="TonB_dep_Rec_b-barrel"/>
    <property type="match status" value="1"/>
</dbReference>
<evidence type="ECO:0000313" key="12">
    <source>
        <dbReference type="EMBL" id="MCK8494936.1"/>
    </source>
</evidence>
<evidence type="ECO:0000256" key="8">
    <source>
        <dbReference type="PROSITE-ProRule" id="PRU01360"/>
    </source>
</evidence>
<dbReference type="InterPro" id="IPR039426">
    <property type="entry name" value="TonB-dep_rcpt-like"/>
</dbReference>
<dbReference type="InterPro" id="IPR036942">
    <property type="entry name" value="Beta-barrel_TonB_sf"/>
</dbReference>
<dbReference type="InterPro" id="IPR023997">
    <property type="entry name" value="TonB-dep_OMP_SusC/RagA_CS"/>
</dbReference>